<name>A0A327PK46_9BACT</name>
<keyword evidence="2" id="KW-0808">Transferase</keyword>
<dbReference type="Gene3D" id="3.90.550.10">
    <property type="entry name" value="Spore Coat Polysaccharide Biosynthesis Protein SpsA, Chain A"/>
    <property type="match status" value="1"/>
</dbReference>
<dbReference type="EMBL" id="QLLK01000003">
    <property type="protein sequence ID" value="RAI91953.1"/>
    <property type="molecule type" value="Genomic_DNA"/>
</dbReference>
<organism evidence="2 3">
    <name type="scientific">Algoriphagus yeomjeoni</name>
    <dbReference type="NCBI Taxonomy" id="291403"/>
    <lineage>
        <taxon>Bacteria</taxon>
        <taxon>Pseudomonadati</taxon>
        <taxon>Bacteroidota</taxon>
        <taxon>Cytophagia</taxon>
        <taxon>Cytophagales</taxon>
        <taxon>Cyclobacteriaceae</taxon>
        <taxon>Algoriphagus</taxon>
    </lineage>
</organism>
<evidence type="ECO:0000259" key="1">
    <source>
        <dbReference type="Pfam" id="PF00535"/>
    </source>
</evidence>
<dbReference type="InterPro" id="IPR001173">
    <property type="entry name" value="Glyco_trans_2-like"/>
</dbReference>
<dbReference type="AlphaFoldDB" id="A0A327PK46"/>
<dbReference type="OrthoDB" id="199095at2"/>
<dbReference type="GO" id="GO:0016758">
    <property type="term" value="F:hexosyltransferase activity"/>
    <property type="evidence" value="ECO:0007669"/>
    <property type="project" value="UniProtKB-ARBA"/>
</dbReference>
<comment type="caution">
    <text evidence="2">The sequence shown here is derived from an EMBL/GenBank/DDBJ whole genome shotgun (WGS) entry which is preliminary data.</text>
</comment>
<dbReference type="PANTHER" id="PTHR22916">
    <property type="entry name" value="GLYCOSYLTRANSFERASE"/>
    <property type="match status" value="1"/>
</dbReference>
<protein>
    <submittedName>
        <fullName evidence="2">Glycosyltransferase involved in cell wall biosynthesis</fullName>
    </submittedName>
</protein>
<dbReference type="PANTHER" id="PTHR22916:SF3">
    <property type="entry name" value="UDP-GLCNAC:BETAGAL BETA-1,3-N-ACETYLGLUCOSAMINYLTRANSFERASE-LIKE PROTEIN 1"/>
    <property type="match status" value="1"/>
</dbReference>
<dbReference type="Proteomes" id="UP000249610">
    <property type="component" value="Unassembled WGS sequence"/>
</dbReference>
<dbReference type="SUPFAM" id="SSF53448">
    <property type="entry name" value="Nucleotide-diphospho-sugar transferases"/>
    <property type="match status" value="1"/>
</dbReference>
<keyword evidence="3" id="KW-1185">Reference proteome</keyword>
<evidence type="ECO:0000313" key="3">
    <source>
        <dbReference type="Proteomes" id="UP000249610"/>
    </source>
</evidence>
<reference evidence="2 3" key="1">
    <citation type="submission" date="2018-06" db="EMBL/GenBank/DDBJ databases">
        <title>Genomic Encyclopedia of Archaeal and Bacterial Type Strains, Phase II (KMG-II): from individual species to whole genera.</title>
        <authorList>
            <person name="Goeker M."/>
        </authorList>
    </citation>
    <scope>NUCLEOTIDE SEQUENCE [LARGE SCALE GENOMIC DNA]</scope>
    <source>
        <strain evidence="2 3">DSM 23446</strain>
    </source>
</reference>
<feature type="domain" description="Glycosyltransferase 2-like" evidence="1">
    <location>
        <begin position="24"/>
        <end position="192"/>
    </location>
</feature>
<accession>A0A327PK46</accession>
<dbReference type="Pfam" id="PF00535">
    <property type="entry name" value="Glycos_transf_2"/>
    <property type="match status" value="1"/>
</dbReference>
<proteinExistence type="predicted"/>
<sequence length="287" mass="33949">MQFFYGVEYLGGNKRINIIQPLVSVCVPTFQHYQYIQKCLDSILSQRTNFTYEIIIGEDDSSDGTKDICLSYAELNQDKIRLFLRRDEDKMIRNGRKTGRLNHLALYQSARGKYVCICDGDDYWVNEQKLQLQVDFMEKYPTASLCITDTDIKGGLVSRPADLPEKFHVFSPYELRKKNYFGHISSWMMRNEMEELLNNRIVLKTEIIDMVVFTFYKNRGDTIFIPIVTSVYNLNPNGIFRGRSSLENWKTMVTMNWHLFYFLHNDPVQLTRSFLYSLRRFFVNFLK</sequence>
<dbReference type="InterPro" id="IPR029044">
    <property type="entry name" value="Nucleotide-diphossugar_trans"/>
</dbReference>
<dbReference type="RefSeq" id="WP_111610609.1">
    <property type="nucleotide sequence ID" value="NZ_QLLK01000003.1"/>
</dbReference>
<evidence type="ECO:0000313" key="2">
    <source>
        <dbReference type="EMBL" id="RAI91953.1"/>
    </source>
</evidence>
<gene>
    <name evidence="2" type="ORF">LV83_01178</name>
</gene>